<accession>A0A4Z1SRD2</accession>
<evidence type="ECO:0000313" key="6">
    <source>
        <dbReference type="Proteomes" id="UP000315496"/>
    </source>
</evidence>
<dbReference type="AlphaFoldDB" id="A0A4Z1SRD2"/>
<dbReference type="GO" id="GO:0016020">
    <property type="term" value="C:membrane"/>
    <property type="evidence" value="ECO:0007669"/>
    <property type="project" value="TreeGrafter"/>
</dbReference>
<dbReference type="GO" id="GO:0016491">
    <property type="term" value="F:oxidoreductase activity"/>
    <property type="evidence" value="ECO:0007669"/>
    <property type="project" value="UniProtKB-KW"/>
</dbReference>
<dbReference type="VEuPathDB" id="GiardiaDB:GMRT_10828"/>
<dbReference type="PANTHER" id="PTHR44196">
    <property type="entry name" value="DEHYDROGENASE/REDUCTASE SDR FAMILY MEMBER 7B"/>
    <property type="match status" value="1"/>
</dbReference>
<evidence type="ECO:0000256" key="3">
    <source>
        <dbReference type="SAM" id="Phobius"/>
    </source>
</evidence>
<dbReference type="InterPro" id="IPR036291">
    <property type="entry name" value="NAD(P)-bd_dom_sf"/>
</dbReference>
<gene>
    <name evidence="5" type="ORF">GMRT_10828</name>
</gene>
<dbReference type="InterPro" id="IPR002347">
    <property type="entry name" value="SDR_fam"/>
</dbReference>
<keyword evidence="3" id="KW-0472">Membrane</keyword>
<reference evidence="5 6" key="1">
    <citation type="submission" date="2019-05" db="EMBL/GenBank/DDBJ databases">
        <title>The compact genome of Giardia muris reveals important steps in the evolution of intestinal protozoan parasites.</title>
        <authorList>
            <person name="Xu F."/>
            <person name="Jimenez-Gonzalez A."/>
            <person name="Einarsson E."/>
            <person name="Astvaldsson A."/>
            <person name="Peirasmaki D."/>
            <person name="Eckmann L."/>
            <person name="Andersson J.O."/>
            <person name="Svard S.G."/>
            <person name="Jerlstrom-Hultqvist J."/>
        </authorList>
    </citation>
    <scope>NUCLEOTIDE SEQUENCE [LARGE SCALE GENOMIC DNA]</scope>
    <source>
        <strain evidence="5 6">Roberts-Thomson</strain>
    </source>
</reference>
<dbReference type="SMART" id="SM00822">
    <property type="entry name" value="PKS_KR"/>
    <property type="match status" value="1"/>
</dbReference>
<evidence type="ECO:0000256" key="2">
    <source>
        <dbReference type="ARBA" id="ARBA00023002"/>
    </source>
</evidence>
<protein>
    <submittedName>
        <fullName evidence="5">Putative Short-chain dehydrogenase</fullName>
    </submittedName>
</protein>
<evidence type="ECO:0000313" key="5">
    <source>
        <dbReference type="EMBL" id="TNJ27525.1"/>
    </source>
</evidence>
<dbReference type="InterPro" id="IPR057326">
    <property type="entry name" value="KR_dom"/>
</dbReference>
<dbReference type="OrthoDB" id="5307821at2759"/>
<dbReference type="Gene3D" id="3.40.50.720">
    <property type="entry name" value="NAD(P)-binding Rossmann-like Domain"/>
    <property type="match status" value="1"/>
</dbReference>
<keyword evidence="6" id="KW-1185">Reference proteome</keyword>
<dbReference type="Pfam" id="PF00106">
    <property type="entry name" value="adh_short"/>
    <property type="match status" value="1"/>
</dbReference>
<organism evidence="5 6">
    <name type="scientific">Giardia muris</name>
    <dbReference type="NCBI Taxonomy" id="5742"/>
    <lineage>
        <taxon>Eukaryota</taxon>
        <taxon>Metamonada</taxon>
        <taxon>Diplomonadida</taxon>
        <taxon>Hexamitidae</taxon>
        <taxon>Giardiinae</taxon>
        <taxon>Giardia</taxon>
    </lineage>
</organism>
<comment type="caution">
    <text evidence="5">The sequence shown here is derived from an EMBL/GenBank/DDBJ whole genome shotgun (WGS) entry which is preliminary data.</text>
</comment>
<feature type="domain" description="Ketoreductase" evidence="4">
    <location>
        <begin position="45"/>
        <end position="213"/>
    </location>
</feature>
<dbReference type="Proteomes" id="UP000315496">
    <property type="component" value="Chromosome 3"/>
</dbReference>
<feature type="transmembrane region" description="Helical" evidence="3">
    <location>
        <begin position="6"/>
        <end position="26"/>
    </location>
</feature>
<evidence type="ECO:0000256" key="1">
    <source>
        <dbReference type="ARBA" id="ARBA00006484"/>
    </source>
</evidence>
<dbReference type="PRINTS" id="PR00081">
    <property type="entry name" value="GDHRDH"/>
</dbReference>
<dbReference type="PANTHER" id="PTHR44196:SF1">
    <property type="entry name" value="DEHYDROGENASE_REDUCTASE SDR FAMILY MEMBER 7B"/>
    <property type="match status" value="1"/>
</dbReference>
<name>A0A4Z1SRD2_GIAMU</name>
<dbReference type="EMBL" id="VDLU01000003">
    <property type="protein sequence ID" value="TNJ27525.1"/>
    <property type="molecule type" value="Genomic_DNA"/>
</dbReference>
<sequence>MSWFPWFRVLMIGTMMMMAVVFRMGLVLPHRFRRRQECNVDLKGKLCLITGGASGLGLELGKKYRAYGADLLIVGRDLTKLEAARQALDPDHTRILQADVGTLEGCEKIITYVLEQDLRVYHLVNNAGVGQRGLNLTPAQAWNIMTINAVGPTVLSTSIPAERHIFIASPQAVLPMPRRSCYAASKAALHSFASCLEMDGYSVTVAYPGWIDTGLRDAAVGLDPVNKRVRGALVPEAVAQAIIVAACSGKRVCCFQARIRFAAVLYLLWPSAVQKAVWSVLNSHTPEYRARSCVNK</sequence>
<evidence type="ECO:0000259" key="4">
    <source>
        <dbReference type="SMART" id="SM00822"/>
    </source>
</evidence>
<keyword evidence="2" id="KW-0560">Oxidoreductase</keyword>
<dbReference type="SUPFAM" id="SSF51735">
    <property type="entry name" value="NAD(P)-binding Rossmann-fold domains"/>
    <property type="match status" value="1"/>
</dbReference>
<keyword evidence="3" id="KW-0812">Transmembrane</keyword>
<proteinExistence type="inferred from homology"/>
<comment type="similarity">
    <text evidence="1">Belongs to the short-chain dehydrogenases/reductases (SDR) family.</text>
</comment>
<keyword evidence="3" id="KW-1133">Transmembrane helix</keyword>